<dbReference type="Proteomes" id="UP000241071">
    <property type="component" value="Segment"/>
</dbReference>
<evidence type="ECO:0000313" key="3">
    <source>
        <dbReference type="Proteomes" id="UP000241071"/>
    </source>
</evidence>
<dbReference type="InterPro" id="IPR043878">
    <property type="entry name" value="DUF5854"/>
</dbReference>
<organism evidence="2 3">
    <name type="scientific">Moumouvirus goulette</name>
    <dbReference type="NCBI Taxonomy" id="1247379"/>
    <lineage>
        <taxon>Viruses</taxon>
        <taxon>Varidnaviria</taxon>
        <taxon>Bamfordvirae</taxon>
        <taxon>Nucleocytoviricota</taxon>
        <taxon>Megaviricetes</taxon>
        <taxon>Imitervirales</taxon>
        <taxon>Mimiviridae</taxon>
        <taxon>Megamimivirinae</taxon>
        <taxon>Moumouvirus</taxon>
        <taxon>Moumouvirus goulettemassiliense</taxon>
    </lineage>
</organism>
<gene>
    <name evidence="2" type="ORF">glt_00542</name>
</gene>
<evidence type="ECO:0000256" key="1">
    <source>
        <dbReference type="SAM" id="Coils"/>
    </source>
</evidence>
<name>M1PMZ1_9VIRU</name>
<evidence type="ECO:0008006" key="4">
    <source>
        <dbReference type="Google" id="ProtNLM"/>
    </source>
</evidence>
<reference evidence="2 3" key="1">
    <citation type="submission" date="2012-10" db="EMBL/GenBank/DDBJ databases">
        <title>Complete genome sequence of Moumouvirus goulette.</title>
        <authorList>
            <person name="Fournous G."/>
            <person name="Bougalmi M."/>
            <person name="Colson P."/>
        </authorList>
    </citation>
    <scope>NUCLEOTIDE SEQUENCE [LARGE SCALE GENOMIC DNA]</scope>
</reference>
<keyword evidence="3" id="KW-1185">Reference proteome</keyword>
<accession>M1PMZ1</accession>
<keyword evidence="1" id="KW-0175">Coiled coil</keyword>
<feature type="coiled-coil region" evidence="1">
    <location>
        <begin position="18"/>
        <end position="55"/>
    </location>
</feature>
<dbReference type="Pfam" id="PF19172">
    <property type="entry name" value="DUF5854"/>
    <property type="match status" value="1"/>
</dbReference>
<evidence type="ECO:0000313" key="2">
    <source>
        <dbReference type="EMBL" id="AGF85351.1"/>
    </source>
</evidence>
<protein>
    <recommendedName>
        <fullName evidence="4">Repeat protein</fullName>
    </recommendedName>
</protein>
<dbReference type="EMBL" id="KC008572">
    <property type="protein sequence ID" value="AGF85351.1"/>
    <property type="molecule type" value="Genomic_DNA"/>
</dbReference>
<sequence>MSFDLETEDFLYSIHSQKNELKKQLEPLEKEIIKIKNLYKKIKDLENKIYKYENHSRLFKSFKSKKELLKDLEENPINQNKYPGAYENIKNTIYHMENKILAGKQLYIERDKINSEIKYCENNKKLHNKYQDILDEINILDKYILEIQKSLFDEENKIINGIINKLGELKIVKPNYLYRCLQILFCNGLQFSNKKLSDIFKENYTSPFLNKNFEKYYSMTEEEIIIAAHKKYNYYLVFNNGPYYFYHNHGSYYECKYDGWSKRCKCSCKCPMWDTSDVDWLKFNLDKRYPVGKVKCGW</sequence>
<proteinExistence type="predicted"/>